<dbReference type="RefSeq" id="WP_022424388.1">
    <property type="nucleotide sequence ID" value="NZ_JAHOEB010000002.1"/>
</dbReference>
<dbReference type="PANTHER" id="PTHR30309">
    <property type="entry name" value="INNER MEMBRANE PROTEIN YGIH"/>
    <property type="match status" value="1"/>
</dbReference>
<feature type="transmembrane region" description="Helical" evidence="10">
    <location>
        <begin position="83"/>
        <end position="104"/>
    </location>
</feature>
<keyword evidence="14" id="KW-1185">Reference proteome</keyword>
<keyword evidence="9 10" id="KW-1208">Phospholipid metabolism</keyword>
<dbReference type="AlphaFoldDB" id="A0AAW4MNV6"/>
<gene>
    <name evidence="10 11" type="primary">plsY</name>
    <name evidence="11" type="ORF">KSV97_00605</name>
    <name evidence="12" type="ORF">KSW06_00610</name>
</gene>
<evidence type="ECO:0000256" key="3">
    <source>
        <dbReference type="ARBA" id="ARBA00022679"/>
    </source>
</evidence>
<keyword evidence="4 10" id="KW-0812">Transmembrane</keyword>
<evidence type="ECO:0000256" key="6">
    <source>
        <dbReference type="ARBA" id="ARBA00023098"/>
    </source>
</evidence>
<keyword evidence="3 10" id="KW-0808">Transferase</keyword>
<dbReference type="PANTHER" id="PTHR30309:SF0">
    <property type="entry name" value="GLYCEROL-3-PHOSPHATE ACYLTRANSFERASE-RELATED"/>
    <property type="match status" value="1"/>
</dbReference>
<keyword evidence="5 10" id="KW-1133">Transmembrane helix</keyword>
<dbReference type="InterPro" id="IPR003811">
    <property type="entry name" value="G3P_acylTferase_PlsY"/>
</dbReference>
<evidence type="ECO:0000313" key="13">
    <source>
        <dbReference type="Proteomes" id="UP001196408"/>
    </source>
</evidence>
<evidence type="ECO:0000256" key="2">
    <source>
        <dbReference type="ARBA" id="ARBA00022516"/>
    </source>
</evidence>
<feature type="transmembrane region" description="Helical" evidence="10">
    <location>
        <begin position="149"/>
        <end position="182"/>
    </location>
</feature>
<evidence type="ECO:0000313" key="12">
    <source>
        <dbReference type="EMBL" id="MBV3391776.1"/>
    </source>
</evidence>
<feature type="transmembrane region" description="Helical" evidence="10">
    <location>
        <begin position="6"/>
        <end position="30"/>
    </location>
</feature>
<accession>A0AAW4MNV6</accession>
<protein>
    <recommendedName>
        <fullName evidence="10">Glycerol-3-phosphate acyltransferase</fullName>
    </recommendedName>
    <alternativeName>
        <fullName evidence="10">Acyl-PO4 G3P acyltransferase</fullName>
    </alternativeName>
    <alternativeName>
        <fullName evidence="10">Acyl-phosphate--glycerol-3-phosphate acyltransferase</fullName>
    </alternativeName>
    <alternativeName>
        <fullName evidence="10">G3P acyltransferase</fullName>
        <shortName evidence="10">GPAT</shortName>
        <ecNumber evidence="10">2.3.1.275</ecNumber>
    </alternativeName>
    <alternativeName>
        <fullName evidence="10">Lysophosphatidic acid synthase</fullName>
        <shortName evidence="10">LPA synthase</shortName>
    </alternativeName>
</protein>
<keyword evidence="6 10" id="KW-0443">Lipid metabolism</keyword>
<keyword evidence="8 10" id="KW-0594">Phospholipid biosynthesis</keyword>
<dbReference type="EMBL" id="JAHOEF010000002">
    <property type="protein sequence ID" value="MBV3381753.1"/>
    <property type="molecule type" value="Genomic_DNA"/>
</dbReference>
<comment type="similarity">
    <text evidence="10">Belongs to the PlsY family.</text>
</comment>
<dbReference type="Proteomes" id="UP001196408">
    <property type="component" value="Unassembled WGS sequence"/>
</dbReference>
<dbReference type="GeneID" id="301323328"/>
<keyword evidence="2 10" id="KW-0444">Lipid biosynthesis</keyword>
<evidence type="ECO:0000256" key="8">
    <source>
        <dbReference type="ARBA" id="ARBA00023209"/>
    </source>
</evidence>
<comment type="catalytic activity">
    <reaction evidence="10">
        <text>an acyl phosphate + sn-glycerol 3-phosphate = a 1-acyl-sn-glycero-3-phosphate + phosphate</text>
        <dbReference type="Rhea" id="RHEA:34075"/>
        <dbReference type="ChEBI" id="CHEBI:43474"/>
        <dbReference type="ChEBI" id="CHEBI:57597"/>
        <dbReference type="ChEBI" id="CHEBI:57970"/>
        <dbReference type="ChEBI" id="CHEBI:59918"/>
        <dbReference type="EC" id="2.3.1.275"/>
    </reaction>
</comment>
<comment type="function">
    <text evidence="10">Catalyzes the transfer of an acyl group from acyl-phosphate (acyl-PO(4)) to glycerol-3-phosphate (G3P) to form lysophosphatidic acid (LPA). This enzyme utilizes acyl-phosphate as fatty acyl donor, but not acyl-CoA or acyl-ACP.</text>
</comment>
<keyword evidence="7 10" id="KW-0472">Membrane</keyword>
<name>A0AAW4MNV6_9FIRM</name>
<dbReference type="GO" id="GO:0043772">
    <property type="term" value="F:acyl-phosphate glycerol-3-phosphate acyltransferase activity"/>
    <property type="evidence" value="ECO:0007669"/>
    <property type="project" value="UniProtKB-UniRule"/>
</dbReference>
<keyword evidence="1 10" id="KW-1003">Cell membrane</keyword>
<feature type="transmembrane region" description="Helical" evidence="10">
    <location>
        <begin position="59"/>
        <end position="77"/>
    </location>
</feature>
<comment type="caution">
    <text evidence="11">The sequence shown here is derived from an EMBL/GenBank/DDBJ whole genome shotgun (WGS) entry which is preliminary data.</text>
</comment>
<proteinExistence type="inferred from homology"/>
<comment type="pathway">
    <text evidence="10">Lipid metabolism; phospholipid metabolism.</text>
</comment>
<reference evidence="11 14" key="1">
    <citation type="submission" date="2021-06" db="EMBL/GenBank/DDBJ databases">
        <title>Collection of gut derived symbiotic bacterial strains cultured from healthy donors.</title>
        <authorList>
            <person name="Lin H."/>
            <person name="Littmann E."/>
            <person name="Pamer E.G."/>
        </authorList>
    </citation>
    <scope>NUCLEOTIDE SEQUENCE</scope>
    <source>
        <strain evidence="12 14">MSK.21.70</strain>
        <strain evidence="11">MSK.21.82</strain>
    </source>
</reference>
<dbReference type="NCBIfam" id="TIGR00023">
    <property type="entry name" value="glycerol-3-phosphate 1-O-acyltransferase PlsY"/>
    <property type="match status" value="1"/>
</dbReference>
<evidence type="ECO:0000256" key="1">
    <source>
        <dbReference type="ARBA" id="ARBA00022475"/>
    </source>
</evidence>
<dbReference type="EC" id="2.3.1.275" evidence="10"/>
<dbReference type="Proteomes" id="UP001197492">
    <property type="component" value="Unassembled WGS sequence"/>
</dbReference>
<dbReference type="GO" id="GO:0008654">
    <property type="term" value="P:phospholipid biosynthetic process"/>
    <property type="evidence" value="ECO:0007669"/>
    <property type="project" value="UniProtKB-UniRule"/>
</dbReference>
<evidence type="ECO:0000256" key="9">
    <source>
        <dbReference type="ARBA" id="ARBA00023264"/>
    </source>
</evidence>
<comment type="subcellular location">
    <subcellularLocation>
        <location evidence="10">Cell membrane</location>
        <topology evidence="10">Multi-pass membrane protein</topology>
    </subcellularLocation>
</comment>
<sequence length="202" mass="21948">MKYLVIIICLLISYLYGSIPFALVIGKVFYNTDVRQYGSHNLGGTNAGRVLGKKAGMTVILLDATKCIITILLTGWIAKVSGISANIIYPCALFCMIGHCYPIFANFQGGKAVSSAIAYTLMTNIYGFIIAVVVFLITLKTTKYVSLSSILGATAVLIASPFIGYSTTGIITNICVVALIVYRHRANIIRIKEGTENKVKWF</sequence>
<keyword evidence="11" id="KW-0012">Acyltransferase</keyword>
<feature type="transmembrane region" description="Helical" evidence="10">
    <location>
        <begin position="116"/>
        <end position="137"/>
    </location>
</feature>
<evidence type="ECO:0000256" key="5">
    <source>
        <dbReference type="ARBA" id="ARBA00022989"/>
    </source>
</evidence>
<evidence type="ECO:0000313" key="11">
    <source>
        <dbReference type="EMBL" id="MBV3381753.1"/>
    </source>
</evidence>
<evidence type="ECO:0000256" key="4">
    <source>
        <dbReference type="ARBA" id="ARBA00022692"/>
    </source>
</evidence>
<evidence type="ECO:0000256" key="7">
    <source>
        <dbReference type="ARBA" id="ARBA00023136"/>
    </source>
</evidence>
<evidence type="ECO:0000256" key="10">
    <source>
        <dbReference type="HAMAP-Rule" id="MF_01043"/>
    </source>
</evidence>
<dbReference type="EMBL" id="JAHOEL010000002">
    <property type="protein sequence ID" value="MBV3391776.1"/>
    <property type="molecule type" value="Genomic_DNA"/>
</dbReference>
<organism evidence="11 13">
    <name type="scientific">Catenibacterium mitsuokai</name>
    <dbReference type="NCBI Taxonomy" id="100886"/>
    <lineage>
        <taxon>Bacteria</taxon>
        <taxon>Bacillati</taxon>
        <taxon>Bacillota</taxon>
        <taxon>Erysipelotrichia</taxon>
        <taxon>Erysipelotrichales</taxon>
        <taxon>Coprobacillaceae</taxon>
        <taxon>Catenibacterium</taxon>
    </lineage>
</organism>
<dbReference type="Pfam" id="PF02660">
    <property type="entry name" value="G3P_acyltransf"/>
    <property type="match status" value="1"/>
</dbReference>
<comment type="subunit">
    <text evidence="10">Probably interacts with PlsX.</text>
</comment>
<dbReference type="HAMAP" id="MF_01043">
    <property type="entry name" value="PlsY"/>
    <property type="match status" value="1"/>
</dbReference>
<dbReference type="GO" id="GO:0005886">
    <property type="term" value="C:plasma membrane"/>
    <property type="evidence" value="ECO:0007669"/>
    <property type="project" value="UniProtKB-SubCell"/>
</dbReference>
<evidence type="ECO:0000313" key="14">
    <source>
        <dbReference type="Proteomes" id="UP001197492"/>
    </source>
</evidence>
<dbReference type="SMART" id="SM01207">
    <property type="entry name" value="G3P_acyltransf"/>
    <property type="match status" value="1"/>
</dbReference>